<keyword evidence="11" id="KW-1185">Reference proteome</keyword>
<dbReference type="SUPFAM" id="SSF90123">
    <property type="entry name" value="ABC transporter transmembrane region"/>
    <property type="match status" value="1"/>
</dbReference>
<dbReference type="RefSeq" id="WP_253479071.1">
    <property type="nucleotide sequence ID" value="NZ_JALJXV010000006.1"/>
</dbReference>
<dbReference type="InterPro" id="IPR003593">
    <property type="entry name" value="AAA+_ATPase"/>
</dbReference>
<organism evidence="10 11">
    <name type="scientific">Natronocella acetinitrilica</name>
    <dbReference type="NCBI Taxonomy" id="414046"/>
    <lineage>
        <taxon>Bacteria</taxon>
        <taxon>Pseudomonadati</taxon>
        <taxon>Pseudomonadota</taxon>
        <taxon>Gammaproteobacteria</taxon>
        <taxon>Chromatiales</taxon>
        <taxon>Ectothiorhodospiraceae</taxon>
        <taxon>Natronocella</taxon>
    </lineage>
</organism>
<evidence type="ECO:0000259" key="8">
    <source>
        <dbReference type="PROSITE" id="PS50893"/>
    </source>
</evidence>
<evidence type="ECO:0000313" key="11">
    <source>
        <dbReference type="Proteomes" id="UP001205843"/>
    </source>
</evidence>
<dbReference type="Pfam" id="PF00005">
    <property type="entry name" value="ABC_tran"/>
    <property type="match status" value="1"/>
</dbReference>
<name>A0AAE3G6Y7_9GAMM</name>
<dbReference type="PANTHER" id="PTHR43394">
    <property type="entry name" value="ATP-DEPENDENT PERMEASE MDL1, MITOCHONDRIAL"/>
    <property type="match status" value="1"/>
</dbReference>
<dbReference type="SMART" id="SM00382">
    <property type="entry name" value="AAA"/>
    <property type="match status" value="1"/>
</dbReference>
<dbReference type="NCBIfam" id="TIGR02868">
    <property type="entry name" value="CydC"/>
    <property type="match status" value="1"/>
</dbReference>
<feature type="transmembrane region" description="Helical" evidence="7">
    <location>
        <begin position="283"/>
        <end position="305"/>
    </location>
</feature>
<dbReference type="InterPro" id="IPR017871">
    <property type="entry name" value="ABC_transporter-like_CS"/>
</dbReference>
<dbReference type="Gene3D" id="3.40.50.300">
    <property type="entry name" value="P-loop containing nucleotide triphosphate hydrolases"/>
    <property type="match status" value="1"/>
</dbReference>
<feature type="transmembrane region" description="Helical" evidence="7">
    <location>
        <begin position="257"/>
        <end position="277"/>
    </location>
</feature>
<evidence type="ECO:0000256" key="1">
    <source>
        <dbReference type="ARBA" id="ARBA00004651"/>
    </source>
</evidence>
<dbReference type="GO" id="GO:0034775">
    <property type="term" value="P:glutathione transmembrane transport"/>
    <property type="evidence" value="ECO:0007669"/>
    <property type="project" value="InterPro"/>
</dbReference>
<dbReference type="EMBL" id="JALJXV010000006">
    <property type="protein sequence ID" value="MCP1675538.1"/>
    <property type="molecule type" value="Genomic_DNA"/>
</dbReference>
<evidence type="ECO:0000256" key="4">
    <source>
        <dbReference type="ARBA" id="ARBA00022840"/>
    </source>
</evidence>
<keyword evidence="6 7" id="KW-0472">Membrane</keyword>
<keyword evidence="4 10" id="KW-0067">ATP-binding</keyword>
<proteinExistence type="predicted"/>
<feature type="domain" description="ABC transporter" evidence="8">
    <location>
        <begin position="341"/>
        <end position="557"/>
    </location>
</feature>
<evidence type="ECO:0000259" key="9">
    <source>
        <dbReference type="PROSITE" id="PS50929"/>
    </source>
</evidence>
<feature type="transmembrane region" description="Helical" evidence="7">
    <location>
        <begin position="137"/>
        <end position="161"/>
    </location>
</feature>
<dbReference type="InterPro" id="IPR011527">
    <property type="entry name" value="ABC1_TM_dom"/>
</dbReference>
<keyword evidence="2 7" id="KW-0812">Transmembrane</keyword>
<dbReference type="GO" id="GO:0015421">
    <property type="term" value="F:ABC-type oligopeptide transporter activity"/>
    <property type="evidence" value="ECO:0007669"/>
    <property type="project" value="TreeGrafter"/>
</dbReference>
<dbReference type="SUPFAM" id="SSF52540">
    <property type="entry name" value="P-loop containing nucleoside triphosphate hydrolases"/>
    <property type="match status" value="1"/>
</dbReference>
<dbReference type="InterPro" id="IPR003439">
    <property type="entry name" value="ABC_transporter-like_ATP-bd"/>
</dbReference>
<dbReference type="Proteomes" id="UP001205843">
    <property type="component" value="Unassembled WGS sequence"/>
</dbReference>
<dbReference type="PROSITE" id="PS50929">
    <property type="entry name" value="ABC_TM1F"/>
    <property type="match status" value="1"/>
</dbReference>
<feature type="transmembrane region" description="Helical" evidence="7">
    <location>
        <begin position="167"/>
        <end position="186"/>
    </location>
</feature>
<dbReference type="PROSITE" id="PS00211">
    <property type="entry name" value="ABC_TRANSPORTER_1"/>
    <property type="match status" value="1"/>
</dbReference>
<dbReference type="PANTHER" id="PTHR43394:SF1">
    <property type="entry name" value="ATP-BINDING CASSETTE SUB-FAMILY B MEMBER 10, MITOCHONDRIAL"/>
    <property type="match status" value="1"/>
</dbReference>
<dbReference type="InterPro" id="IPR039421">
    <property type="entry name" value="Type_1_exporter"/>
</dbReference>
<comment type="caution">
    <text evidence="10">The sequence shown here is derived from an EMBL/GenBank/DDBJ whole genome shotgun (WGS) entry which is preliminary data.</text>
</comment>
<keyword evidence="5 7" id="KW-1133">Transmembrane helix</keyword>
<dbReference type="AlphaFoldDB" id="A0AAE3G6Y7"/>
<dbReference type="GO" id="GO:0045454">
    <property type="term" value="P:cell redox homeostasis"/>
    <property type="evidence" value="ECO:0007669"/>
    <property type="project" value="InterPro"/>
</dbReference>
<dbReference type="GO" id="GO:0005524">
    <property type="term" value="F:ATP binding"/>
    <property type="evidence" value="ECO:0007669"/>
    <property type="project" value="UniProtKB-KW"/>
</dbReference>
<gene>
    <name evidence="10" type="ORF">J2T57_002688</name>
</gene>
<evidence type="ECO:0000256" key="2">
    <source>
        <dbReference type="ARBA" id="ARBA00022692"/>
    </source>
</evidence>
<dbReference type="InterPro" id="IPR036640">
    <property type="entry name" value="ABC1_TM_sf"/>
</dbReference>
<dbReference type="InterPro" id="IPR027417">
    <property type="entry name" value="P-loop_NTPase"/>
</dbReference>
<feature type="transmembrane region" description="Helical" evidence="7">
    <location>
        <begin position="16"/>
        <end position="35"/>
    </location>
</feature>
<feature type="transmembrane region" description="Helical" evidence="7">
    <location>
        <begin position="41"/>
        <end position="61"/>
    </location>
</feature>
<evidence type="ECO:0000256" key="6">
    <source>
        <dbReference type="ARBA" id="ARBA00023136"/>
    </source>
</evidence>
<evidence type="ECO:0000256" key="7">
    <source>
        <dbReference type="SAM" id="Phobius"/>
    </source>
</evidence>
<dbReference type="GO" id="GO:0005886">
    <property type="term" value="C:plasma membrane"/>
    <property type="evidence" value="ECO:0007669"/>
    <property type="project" value="UniProtKB-SubCell"/>
</dbReference>
<keyword evidence="3" id="KW-0547">Nucleotide-binding</keyword>
<dbReference type="PROSITE" id="PS50893">
    <property type="entry name" value="ABC_TRANSPORTER_2"/>
    <property type="match status" value="1"/>
</dbReference>
<dbReference type="InterPro" id="IPR014223">
    <property type="entry name" value="ABC_CydC/D"/>
</dbReference>
<dbReference type="Gene3D" id="1.20.1560.10">
    <property type="entry name" value="ABC transporter type 1, transmembrane domain"/>
    <property type="match status" value="1"/>
</dbReference>
<feature type="domain" description="ABC transmembrane type-1" evidence="9">
    <location>
        <begin position="19"/>
        <end position="310"/>
    </location>
</feature>
<dbReference type="Pfam" id="PF00664">
    <property type="entry name" value="ABC_membrane"/>
    <property type="match status" value="1"/>
</dbReference>
<accession>A0AAE3G6Y7</accession>
<protein>
    <submittedName>
        <fullName evidence="10">ATP-binding cassette subfamily C protein CydC</fullName>
    </submittedName>
</protein>
<evidence type="ECO:0000256" key="5">
    <source>
        <dbReference type="ARBA" id="ARBA00022989"/>
    </source>
</evidence>
<sequence>MGDLRFFLVLLGRRRWWLAAGTALMLLTAAAGFGLLALSGWFITATGLMGLTLAAGGAMTLDIYRPGAGIRFFAVSRAVARYGERLVNHEAVFRILADLRTWLFRALLPQSRAHLSRFRDGELLNRVTTDINTLDHLYLRVIGPTVTAVLALCLGLAFIAWLSPPQAIAALLVLLPAALLVPWLTYRAGRPLAAAGAETASSLRQQVIGDLQAQAELHAFGAVPRRLNELEALDHKYTGDEQRLLQQRSLAESGVRLATLLALWAGLVVGVITVASGSVSGPVMVAVVLGLLALGEVLTPLPLAYQMLGRVSWSAGRLRGLADSGQPVSAGNAAVPGDKTLILQGVSFSHRPGQTPCLHNASLTLKPGERIGIVGPSGAGKSTMLSVLMGDLDPEHGDVLLGDTPLRQISDDQRQACFALLDQRATLFSASLAANLRLGRPAADEDELMDALAAVDLTSMVQRSAEGLSTWLGEAGSGLSGGQRRRLALARTLLKPAAIVLLDEPTEGLDGTTERRVLRGIDRLVGERSLIVIGHDPSRFPRMDRLLRLSEGRLSPL</sequence>
<dbReference type="CDD" id="cd03228">
    <property type="entry name" value="ABCC_MRP_Like"/>
    <property type="match status" value="1"/>
</dbReference>
<dbReference type="GO" id="GO:0016887">
    <property type="term" value="F:ATP hydrolysis activity"/>
    <property type="evidence" value="ECO:0007669"/>
    <property type="project" value="InterPro"/>
</dbReference>
<evidence type="ECO:0000313" key="10">
    <source>
        <dbReference type="EMBL" id="MCP1675538.1"/>
    </source>
</evidence>
<reference evidence="10" key="1">
    <citation type="submission" date="2022-03" db="EMBL/GenBank/DDBJ databases">
        <title>Genomic Encyclopedia of Type Strains, Phase III (KMG-III): the genomes of soil and plant-associated and newly described type strains.</title>
        <authorList>
            <person name="Whitman W."/>
        </authorList>
    </citation>
    <scope>NUCLEOTIDE SEQUENCE</scope>
    <source>
        <strain evidence="10">ANL 6-2</strain>
    </source>
</reference>
<comment type="subcellular location">
    <subcellularLocation>
        <location evidence="1">Cell membrane</location>
        <topology evidence="1">Multi-pass membrane protein</topology>
    </subcellularLocation>
</comment>
<evidence type="ECO:0000256" key="3">
    <source>
        <dbReference type="ARBA" id="ARBA00022741"/>
    </source>
</evidence>